<dbReference type="PANTHER" id="PTHR40074:SF2">
    <property type="entry name" value="O-ACETYLTRANSFERASE WECH"/>
    <property type="match status" value="1"/>
</dbReference>
<feature type="transmembrane region" description="Helical" evidence="6">
    <location>
        <begin position="260"/>
        <end position="278"/>
    </location>
</feature>
<dbReference type="Pfam" id="PF01757">
    <property type="entry name" value="Acyl_transf_3"/>
    <property type="match status" value="1"/>
</dbReference>
<keyword evidence="5 6" id="KW-0472">Membrane</keyword>
<evidence type="ECO:0000313" key="9">
    <source>
        <dbReference type="Proteomes" id="UP000783037"/>
    </source>
</evidence>
<comment type="caution">
    <text evidence="8">The sequence shown here is derived from an EMBL/GenBank/DDBJ whole genome shotgun (WGS) entry which is preliminary data.</text>
</comment>
<evidence type="ECO:0000256" key="2">
    <source>
        <dbReference type="ARBA" id="ARBA00022475"/>
    </source>
</evidence>
<feature type="domain" description="Acyltransferase 3" evidence="7">
    <location>
        <begin position="13"/>
        <end position="346"/>
    </location>
</feature>
<dbReference type="InterPro" id="IPR002656">
    <property type="entry name" value="Acyl_transf_3_dom"/>
</dbReference>
<accession>A0A8T3V424</accession>
<reference evidence="8" key="1">
    <citation type="submission" date="2019-04" db="EMBL/GenBank/DDBJ databases">
        <title>Evolution of Biomass-Degrading Anaerobic Consortia Revealed by Metagenomics.</title>
        <authorList>
            <person name="Peng X."/>
        </authorList>
    </citation>
    <scope>NUCLEOTIDE SEQUENCE</scope>
    <source>
        <strain evidence="8">SIG18</strain>
    </source>
</reference>
<evidence type="ECO:0000256" key="4">
    <source>
        <dbReference type="ARBA" id="ARBA00022989"/>
    </source>
</evidence>
<evidence type="ECO:0000256" key="1">
    <source>
        <dbReference type="ARBA" id="ARBA00004651"/>
    </source>
</evidence>
<dbReference type="GO" id="GO:0009246">
    <property type="term" value="P:enterobacterial common antigen biosynthetic process"/>
    <property type="evidence" value="ECO:0007669"/>
    <property type="project" value="TreeGrafter"/>
</dbReference>
<dbReference type="EMBL" id="SUTK01000003">
    <property type="protein sequence ID" value="MBE6501061.1"/>
    <property type="molecule type" value="Genomic_DNA"/>
</dbReference>
<comment type="subcellular location">
    <subcellularLocation>
        <location evidence="1">Cell membrane</location>
        <topology evidence="1">Multi-pass membrane protein</topology>
    </subcellularLocation>
</comment>
<evidence type="ECO:0000259" key="7">
    <source>
        <dbReference type="Pfam" id="PF01757"/>
    </source>
</evidence>
<feature type="transmembrane region" description="Helical" evidence="6">
    <location>
        <begin position="60"/>
        <end position="77"/>
    </location>
</feature>
<dbReference type="RefSeq" id="WP_303738180.1">
    <property type="nucleotide sequence ID" value="NZ_SUTK01000003.1"/>
</dbReference>
<evidence type="ECO:0000313" key="8">
    <source>
        <dbReference type="EMBL" id="MBE6501061.1"/>
    </source>
</evidence>
<keyword evidence="8" id="KW-0808">Transferase</keyword>
<name>A0A8T3V424_9EURY</name>
<organism evidence="8 9">
    <name type="scientific">Methanobrevibacter thaueri</name>
    <dbReference type="NCBI Taxonomy" id="190975"/>
    <lineage>
        <taxon>Archaea</taxon>
        <taxon>Methanobacteriati</taxon>
        <taxon>Methanobacteriota</taxon>
        <taxon>Methanomada group</taxon>
        <taxon>Methanobacteria</taxon>
        <taxon>Methanobacteriales</taxon>
        <taxon>Methanobacteriaceae</taxon>
        <taxon>Methanobrevibacter</taxon>
    </lineage>
</organism>
<feature type="transmembrane region" description="Helical" evidence="6">
    <location>
        <begin position="175"/>
        <end position="194"/>
    </location>
</feature>
<proteinExistence type="predicted"/>
<evidence type="ECO:0000256" key="3">
    <source>
        <dbReference type="ARBA" id="ARBA00022692"/>
    </source>
</evidence>
<evidence type="ECO:0000256" key="6">
    <source>
        <dbReference type="SAM" id="Phobius"/>
    </source>
</evidence>
<feature type="transmembrane region" description="Helical" evidence="6">
    <location>
        <begin position="228"/>
        <end position="248"/>
    </location>
</feature>
<protein>
    <submittedName>
        <fullName evidence="8">Acyltransferase</fullName>
    </submittedName>
</protein>
<keyword evidence="3 6" id="KW-0812">Transmembrane</keyword>
<feature type="transmembrane region" description="Helical" evidence="6">
    <location>
        <begin position="144"/>
        <end position="163"/>
    </location>
</feature>
<feature type="transmembrane region" description="Helical" evidence="6">
    <location>
        <begin position="331"/>
        <end position="350"/>
    </location>
</feature>
<sequence length="363" mass="42828">MTFSSTHPKKRIFYFDALRALAIICVIIIHAYARNYHIILTEIDPYPTYKYIYTHMMSDWFRIGVDLFLMLSGALSLGRNWEIKDFLGKRIPRIVSPFLFWGITLSLLMIICSYYFNFHIIKSYDFMSILNYIYNSFLAHNKGFTPYWFFWMILGTYLIMPIFNKWLILADLKEAEYFLVFWLITCLFDATLLIDFPIKLNYFTSPIGLVVLGYYLRHTERKLLNNPYFDILLIAVPCIVMLILSVHFSTPNKFFVFARYSLPVSIEVMGIFLLFKNFSKLPISFNFLKNQNGIFRKSVAILAKYSYGIYLIHAVIQYLLLKLPIHGYNLRVFICIFVALFLSVLVMDIFNRIPYINQIIGAK</sequence>
<dbReference type="GO" id="GO:0016413">
    <property type="term" value="F:O-acetyltransferase activity"/>
    <property type="evidence" value="ECO:0007669"/>
    <property type="project" value="TreeGrafter"/>
</dbReference>
<gene>
    <name evidence="8" type="ORF">E7Z79_01315</name>
</gene>
<feature type="transmembrane region" description="Helical" evidence="6">
    <location>
        <begin position="299"/>
        <end position="319"/>
    </location>
</feature>
<dbReference type="PANTHER" id="PTHR40074">
    <property type="entry name" value="O-ACETYLTRANSFERASE WECH"/>
    <property type="match status" value="1"/>
</dbReference>
<keyword evidence="8" id="KW-0012">Acyltransferase</keyword>
<dbReference type="AlphaFoldDB" id="A0A8T3V424"/>
<dbReference type="Proteomes" id="UP000783037">
    <property type="component" value="Unassembled WGS sequence"/>
</dbReference>
<feature type="transmembrane region" description="Helical" evidence="6">
    <location>
        <begin position="12"/>
        <end position="33"/>
    </location>
</feature>
<feature type="transmembrane region" description="Helical" evidence="6">
    <location>
        <begin position="200"/>
        <end position="216"/>
    </location>
</feature>
<dbReference type="GO" id="GO:0005886">
    <property type="term" value="C:plasma membrane"/>
    <property type="evidence" value="ECO:0007669"/>
    <property type="project" value="UniProtKB-SubCell"/>
</dbReference>
<keyword evidence="2" id="KW-1003">Cell membrane</keyword>
<feature type="transmembrane region" description="Helical" evidence="6">
    <location>
        <begin position="98"/>
        <end position="116"/>
    </location>
</feature>
<keyword evidence="4 6" id="KW-1133">Transmembrane helix</keyword>
<evidence type="ECO:0000256" key="5">
    <source>
        <dbReference type="ARBA" id="ARBA00023136"/>
    </source>
</evidence>